<evidence type="ECO:0000256" key="4">
    <source>
        <dbReference type="ARBA" id="ARBA00022723"/>
    </source>
</evidence>
<comment type="similarity">
    <text evidence="1">In the N-terminal section; belongs to the CRISPR-associated nuclease Cas3-HD family.</text>
</comment>
<dbReference type="PROSITE" id="PS51643">
    <property type="entry name" value="HD_CAS3"/>
    <property type="match status" value="1"/>
</dbReference>
<keyword evidence="7" id="KW-0347">Helicase</keyword>
<evidence type="ECO:0000256" key="9">
    <source>
        <dbReference type="ARBA" id="ARBA00023118"/>
    </source>
</evidence>
<accession>A0A8I1GHS4</accession>
<feature type="domain" description="HD Cas3-type" evidence="10">
    <location>
        <begin position="16"/>
        <end position="212"/>
    </location>
</feature>
<dbReference type="NCBIfam" id="TIGR01587">
    <property type="entry name" value="cas3_core"/>
    <property type="match status" value="1"/>
</dbReference>
<dbReference type="InterPro" id="IPR038257">
    <property type="entry name" value="CRISPR-assoc_Cas3_HD_sf"/>
</dbReference>
<keyword evidence="11" id="KW-0255">Endonuclease</keyword>
<dbReference type="GO" id="GO:0004519">
    <property type="term" value="F:endonuclease activity"/>
    <property type="evidence" value="ECO:0007669"/>
    <property type="project" value="UniProtKB-KW"/>
</dbReference>
<dbReference type="Pfam" id="PF22590">
    <property type="entry name" value="Cas3-like_C_2"/>
    <property type="match status" value="1"/>
</dbReference>
<comment type="caution">
    <text evidence="11">The sequence shown here is derived from an EMBL/GenBank/DDBJ whole genome shotgun (WGS) entry which is preliminary data.</text>
</comment>
<dbReference type="PANTHER" id="PTHR47963:SF9">
    <property type="entry name" value="CRISPR-ASSOCIATED ENDONUCLEASE_HELICASE CAS3"/>
    <property type="match status" value="1"/>
</dbReference>
<keyword evidence="8" id="KW-0067">ATP-binding</keyword>
<name>A0A8I1GHS4_9HYPH</name>
<dbReference type="GO" id="GO:0016787">
    <property type="term" value="F:hydrolase activity"/>
    <property type="evidence" value="ECO:0007669"/>
    <property type="project" value="UniProtKB-KW"/>
</dbReference>
<dbReference type="Pfam" id="PF18019">
    <property type="entry name" value="Cas3_HD"/>
    <property type="match status" value="1"/>
</dbReference>
<dbReference type="GO" id="GO:0051607">
    <property type="term" value="P:defense response to virus"/>
    <property type="evidence" value="ECO:0007669"/>
    <property type="project" value="UniProtKB-KW"/>
</dbReference>
<dbReference type="InterPro" id="IPR054712">
    <property type="entry name" value="Cas3-like_dom"/>
</dbReference>
<keyword evidence="9" id="KW-0051">Antiviral defense</keyword>
<dbReference type="RefSeq" id="WP_052037139.1">
    <property type="nucleotide sequence ID" value="NZ_JAEMUK010000079.1"/>
</dbReference>
<dbReference type="PANTHER" id="PTHR47963">
    <property type="entry name" value="DEAD-BOX ATP-DEPENDENT RNA HELICASE 47, MITOCHONDRIAL"/>
    <property type="match status" value="1"/>
</dbReference>
<organism evidence="11 12">
    <name type="scientific">Rhodomicrobium udaipurense</name>
    <dbReference type="NCBI Taxonomy" id="1202716"/>
    <lineage>
        <taxon>Bacteria</taxon>
        <taxon>Pseudomonadati</taxon>
        <taxon>Pseudomonadota</taxon>
        <taxon>Alphaproteobacteria</taxon>
        <taxon>Hyphomicrobiales</taxon>
        <taxon>Hyphomicrobiaceae</taxon>
        <taxon>Rhodomicrobium</taxon>
    </lineage>
</organism>
<evidence type="ECO:0000256" key="5">
    <source>
        <dbReference type="ARBA" id="ARBA00022741"/>
    </source>
</evidence>
<dbReference type="NCBIfam" id="TIGR01596">
    <property type="entry name" value="cas3_HD"/>
    <property type="match status" value="1"/>
</dbReference>
<evidence type="ECO:0000256" key="7">
    <source>
        <dbReference type="ARBA" id="ARBA00022806"/>
    </source>
</evidence>
<evidence type="ECO:0000259" key="10">
    <source>
        <dbReference type="PROSITE" id="PS51643"/>
    </source>
</evidence>
<reference evidence="11 12" key="1">
    <citation type="submission" date="2020-12" db="EMBL/GenBank/DDBJ databases">
        <title>Revised draft genomes of Rhodomicrobium vannielii ATCC 17100 and Rhodomicrobium udaipurense JA643.</title>
        <authorList>
            <person name="Conners E.M."/>
            <person name="Davenport E.J."/>
            <person name="Bose A."/>
        </authorList>
    </citation>
    <scope>NUCLEOTIDE SEQUENCE [LARGE SCALE GENOMIC DNA]</scope>
    <source>
        <strain evidence="11 12">JA643</strain>
    </source>
</reference>
<evidence type="ECO:0000256" key="6">
    <source>
        <dbReference type="ARBA" id="ARBA00022801"/>
    </source>
</evidence>
<evidence type="ECO:0000256" key="2">
    <source>
        <dbReference type="ARBA" id="ARBA00009046"/>
    </source>
</evidence>
<keyword evidence="12" id="KW-1185">Reference proteome</keyword>
<dbReference type="SMART" id="SM00487">
    <property type="entry name" value="DEXDc"/>
    <property type="match status" value="1"/>
</dbReference>
<comment type="similarity">
    <text evidence="2">In the central section; belongs to the CRISPR-associated helicase Cas3 family.</text>
</comment>
<keyword evidence="3" id="KW-0540">Nuclease</keyword>
<dbReference type="SUPFAM" id="SSF52540">
    <property type="entry name" value="P-loop containing nucleoside triphosphate hydrolases"/>
    <property type="match status" value="1"/>
</dbReference>
<evidence type="ECO:0000256" key="1">
    <source>
        <dbReference type="ARBA" id="ARBA00006847"/>
    </source>
</evidence>
<dbReference type="Proteomes" id="UP000623250">
    <property type="component" value="Unassembled WGS sequence"/>
</dbReference>
<dbReference type="GO" id="GO:0003723">
    <property type="term" value="F:RNA binding"/>
    <property type="evidence" value="ECO:0007669"/>
    <property type="project" value="TreeGrafter"/>
</dbReference>
<dbReference type="AlphaFoldDB" id="A0A8I1GHS4"/>
<dbReference type="Gene3D" id="1.10.3210.30">
    <property type="match status" value="1"/>
</dbReference>
<dbReference type="InterPro" id="IPR006483">
    <property type="entry name" value="CRISPR-assoc_Cas3_HD"/>
</dbReference>
<dbReference type="GO" id="GO:0046872">
    <property type="term" value="F:metal ion binding"/>
    <property type="evidence" value="ECO:0007669"/>
    <property type="project" value="UniProtKB-KW"/>
</dbReference>
<proteinExistence type="inferred from homology"/>
<evidence type="ECO:0000256" key="8">
    <source>
        <dbReference type="ARBA" id="ARBA00022840"/>
    </source>
</evidence>
<dbReference type="InterPro" id="IPR027417">
    <property type="entry name" value="P-loop_NTPase"/>
</dbReference>
<keyword evidence="4" id="KW-0479">Metal-binding</keyword>
<dbReference type="Gene3D" id="3.40.50.300">
    <property type="entry name" value="P-loop containing nucleotide triphosphate hydrolases"/>
    <property type="match status" value="2"/>
</dbReference>
<sequence>MDIFSFWAKSQLSADGSLQLHALPCHLLDVAAVADVLLERFPKRLERLAALLDSDPQALRGLIVRLAALHDLGKFHPDFQSKLPDRCAEELRRFTGTGEAPLHHTLLGFEIADRLRLATRFEAQLPAVPKSAIRLLLTSVMSHHGRPMERPANATHWRRSVETITPPINDFIDRAFALIPCSSPVLRGEPSASQIAAFSWALAGLVVLADWIGSNEDYFKYRKTVDDLSDYWLHARSQAAEAVEKAGLMPASAREAFHPSNLLPKGRGRAELSPLQKAAAAIPIAAGPNLFIVEDMTGAGKTEAALILAERLLAADAASGIYFALPTMATSNAMYGRMAGVYRGLFAQNAAPSLVLAHGRRDLDDRFTGSILDADTLKPVSHPASEDNETAQHACASWIADDRRKAFFAHVGVGTVDQALLSVLPRKYQALRLWALADRVLIVDEAHSYDAYVSRELERLIEFHAALGGSTIILSATLAEDTRNRLVNAWRKGSGGEPALLSSAAYPLITAVARGACEEMPVDARKELCRSVPVRRIATFDEAVAHVVAFARDGAPVAWIRNAVDDAIEACEALEKAGLEPLLLHARFAMGDRIDREAKIQTMLGRDSTPEQRRGFVLVGTQILEQSLDYDVDAMVSDLAPVDLIIQRAGRLWRHPGREGRLAPRELLIFSPDTDGAVDADWYRGMSPRAAAVYDHHGFVWRSAGALFDAGEIRAPEGLRDLIAKVYGTDAPEFPPALEAASMKAEAKAMSGKSMAEINLLTLEKGYGGDNAGWTSDVEISTRLEDGPSVTFRLARLAGGAVVPWCKPTGCCAAALRRAWALSEVRVQERLAKGVPEPEGELARAIDAAKKDWGKWEQEIPLLLLERGEGEPWRGVVLRKDGPATALYDDRLGLRFEA</sequence>
<gene>
    <name evidence="11" type="ORF">JDN41_12825</name>
</gene>
<protein>
    <submittedName>
        <fullName evidence="11">CRISPR-associated helicase/endonuclease Cas3</fullName>
    </submittedName>
</protein>
<dbReference type="InterPro" id="IPR006474">
    <property type="entry name" value="Helicase_Cas3_CRISPR-ass_core"/>
</dbReference>
<dbReference type="EMBL" id="JAEMUK010000079">
    <property type="protein sequence ID" value="MBJ7544431.1"/>
    <property type="molecule type" value="Genomic_DNA"/>
</dbReference>
<dbReference type="InterPro" id="IPR014001">
    <property type="entry name" value="Helicase_ATP-bd"/>
</dbReference>
<dbReference type="InterPro" id="IPR050547">
    <property type="entry name" value="DEAD_box_RNA_helicases"/>
</dbReference>
<evidence type="ECO:0000313" key="12">
    <source>
        <dbReference type="Proteomes" id="UP000623250"/>
    </source>
</evidence>
<evidence type="ECO:0000313" key="11">
    <source>
        <dbReference type="EMBL" id="MBJ7544431.1"/>
    </source>
</evidence>
<dbReference type="CDD" id="cd09641">
    <property type="entry name" value="Cas3''_I"/>
    <property type="match status" value="1"/>
</dbReference>
<keyword evidence="6" id="KW-0378">Hydrolase</keyword>
<keyword evidence="5" id="KW-0547">Nucleotide-binding</keyword>
<evidence type="ECO:0000256" key="3">
    <source>
        <dbReference type="ARBA" id="ARBA00022722"/>
    </source>
</evidence>
<dbReference type="GO" id="GO:0003724">
    <property type="term" value="F:RNA helicase activity"/>
    <property type="evidence" value="ECO:0007669"/>
    <property type="project" value="TreeGrafter"/>
</dbReference>
<dbReference type="GO" id="GO:0005524">
    <property type="term" value="F:ATP binding"/>
    <property type="evidence" value="ECO:0007669"/>
    <property type="project" value="UniProtKB-KW"/>
</dbReference>